<dbReference type="InterPro" id="IPR012337">
    <property type="entry name" value="RNaseH-like_sf"/>
</dbReference>
<dbReference type="InterPro" id="IPR036397">
    <property type="entry name" value="RNaseH_sf"/>
</dbReference>
<dbReference type="CDD" id="cd06222">
    <property type="entry name" value="RNase_H_like"/>
    <property type="match status" value="1"/>
</dbReference>
<dbReference type="SUPFAM" id="SSF53098">
    <property type="entry name" value="Ribonuclease H-like"/>
    <property type="match status" value="1"/>
</dbReference>
<dbReference type="PANTHER" id="PTHR47723">
    <property type="entry name" value="OS05G0353850 PROTEIN"/>
    <property type="match status" value="1"/>
</dbReference>
<feature type="domain" description="RNase H type-1" evidence="1">
    <location>
        <begin position="164"/>
        <end position="258"/>
    </location>
</feature>
<gene>
    <name evidence="2" type="ORF">CB5_LOCUS19054</name>
</gene>
<dbReference type="PANTHER" id="PTHR47723:SF19">
    <property type="entry name" value="POLYNUCLEOTIDYL TRANSFERASE, RIBONUCLEASE H-LIKE SUPERFAMILY PROTEIN"/>
    <property type="match status" value="1"/>
</dbReference>
<dbReference type="GO" id="GO:0004523">
    <property type="term" value="F:RNA-DNA hybrid ribonuclease activity"/>
    <property type="evidence" value="ECO:0007669"/>
    <property type="project" value="InterPro"/>
</dbReference>
<dbReference type="InterPro" id="IPR053151">
    <property type="entry name" value="RNase_H-like"/>
</dbReference>
<dbReference type="InterPro" id="IPR002156">
    <property type="entry name" value="RNaseH_domain"/>
</dbReference>
<protein>
    <recommendedName>
        <fullName evidence="1">RNase H type-1 domain-containing protein</fullName>
    </recommendedName>
</protein>
<dbReference type="Gene3D" id="3.30.420.10">
    <property type="entry name" value="Ribonuclease H-like superfamily/Ribonuclease H"/>
    <property type="match status" value="1"/>
</dbReference>
<sequence length="258" mass="27369">MDEAPSPVGMAATLQEVGMFIGVAGSSPKSSLNKSKSSPGQSLPLGMLPYLTQVPRILGQASSIAALSSLERDYLSLTECETRALPIENDSLLSSANLMPFPSHQASFSGSWSCFTFFCDITRGQKVCKGGRMWIVSSSARSHTLGSLILTLPGLLLTTAVRAYDGTTRTAQDGCSKGNPGPAAAVGVLRNCNGEWIMGFVNNLGITQNFAAEFGAIYHGLSMAWDLGYRHLILESDSKTCLSCITQAVPSTHPKELT</sequence>
<accession>A0A6V7PYM2</accession>
<reference evidence="2" key="1">
    <citation type="submission" date="2020-07" db="EMBL/GenBank/DDBJ databases">
        <authorList>
            <person name="Lin J."/>
        </authorList>
    </citation>
    <scope>NUCLEOTIDE SEQUENCE</scope>
</reference>
<dbReference type="GO" id="GO:0003676">
    <property type="term" value="F:nucleic acid binding"/>
    <property type="evidence" value="ECO:0007669"/>
    <property type="project" value="InterPro"/>
</dbReference>
<dbReference type="EMBL" id="LR862153">
    <property type="protein sequence ID" value="CAD1835843.1"/>
    <property type="molecule type" value="Genomic_DNA"/>
</dbReference>
<name>A0A6V7PYM2_ANACO</name>
<dbReference type="Pfam" id="PF13456">
    <property type="entry name" value="RVT_3"/>
    <property type="match status" value="1"/>
</dbReference>
<organism evidence="2">
    <name type="scientific">Ananas comosus var. bracteatus</name>
    <name type="common">red pineapple</name>
    <dbReference type="NCBI Taxonomy" id="296719"/>
    <lineage>
        <taxon>Eukaryota</taxon>
        <taxon>Viridiplantae</taxon>
        <taxon>Streptophyta</taxon>
        <taxon>Embryophyta</taxon>
        <taxon>Tracheophyta</taxon>
        <taxon>Spermatophyta</taxon>
        <taxon>Magnoliopsida</taxon>
        <taxon>Liliopsida</taxon>
        <taxon>Poales</taxon>
        <taxon>Bromeliaceae</taxon>
        <taxon>Bromelioideae</taxon>
        <taxon>Ananas</taxon>
    </lineage>
</organism>
<proteinExistence type="predicted"/>
<dbReference type="AlphaFoldDB" id="A0A6V7PYM2"/>
<dbReference type="PROSITE" id="PS50879">
    <property type="entry name" value="RNASE_H_1"/>
    <property type="match status" value="1"/>
</dbReference>
<evidence type="ECO:0000259" key="1">
    <source>
        <dbReference type="PROSITE" id="PS50879"/>
    </source>
</evidence>
<evidence type="ECO:0000313" key="2">
    <source>
        <dbReference type="EMBL" id="CAD1835843.1"/>
    </source>
</evidence>
<dbReference type="InterPro" id="IPR044730">
    <property type="entry name" value="RNase_H-like_dom_plant"/>
</dbReference>